<keyword evidence="1" id="KW-0175">Coiled coil</keyword>
<reference evidence="3 4" key="1">
    <citation type="submission" date="2018-02" db="EMBL/GenBank/DDBJ databases">
        <title>The genomes of Aspergillus section Nigri reveals drivers in fungal speciation.</title>
        <authorList>
            <consortium name="DOE Joint Genome Institute"/>
            <person name="Vesth T.C."/>
            <person name="Nybo J."/>
            <person name="Theobald S."/>
            <person name="Brandl J."/>
            <person name="Frisvad J.C."/>
            <person name="Nielsen K.F."/>
            <person name="Lyhne E.K."/>
            <person name="Kogle M.E."/>
            <person name="Kuo A."/>
            <person name="Riley R."/>
            <person name="Clum A."/>
            <person name="Nolan M."/>
            <person name="Lipzen A."/>
            <person name="Salamov A."/>
            <person name="Henrissat B."/>
            <person name="Wiebenga A."/>
            <person name="De vries R.P."/>
            <person name="Grigoriev I.V."/>
            <person name="Mortensen U.H."/>
            <person name="Andersen M.R."/>
            <person name="Baker S.E."/>
        </authorList>
    </citation>
    <scope>NUCLEOTIDE SEQUENCE [LARGE SCALE GENOMIC DNA]</scope>
    <source>
        <strain evidence="3 4">CBS 121057</strain>
    </source>
</reference>
<proteinExistence type="predicted"/>
<keyword evidence="4" id="KW-1185">Reference proteome</keyword>
<evidence type="ECO:0000256" key="1">
    <source>
        <dbReference type="SAM" id="Coils"/>
    </source>
</evidence>
<dbReference type="Gene3D" id="6.10.250.2200">
    <property type="match status" value="1"/>
</dbReference>
<evidence type="ECO:0000256" key="2">
    <source>
        <dbReference type="SAM" id="MobiDB-lite"/>
    </source>
</evidence>
<dbReference type="STRING" id="1448318.A0A319FK14"/>
<feature type="coiled-coil region" evidence="1">
    <location>
        <begin position="209"/>
        <end position="264"/>
    </location>
</feature>
<dbReference type="OrthoDB" id="1883964at2759"/>
<gene>
    <name evidence="3" type="ORF">BO78DRAFT_395709</name>
</gene>
<feature type="region of interest" description="Disordered" evidence="2">
    <location>
        <begin position="186"/>
        <end position="206"/>
    </location>
</feature>
<sequence>MAPAILSDVEVPPPSVLKKELNGAKANGANTSTEIVKANANGAVKKVSNGNGTVPISEVAALTPWHGEPESLTALDFIPETLTDAAAVEWLASEFHRSNVINRHRLHVRELKHVEAEHVRSAEYMSDVLRLDRRPHPKDEAYIKLRFDLGQHLEAAQANTDGLLEAIASLSEKLSVAQRGEALAQADSKAAHARHEELESEPKSVRRDLTEARTQLLKLVDERDRAVRESDRAEGLLNIRDGQVQRLNVEVKRLEERTSSLTVKLAYALEAQRAAQLEEIKARKEYQREHDAYLALQAEMTKLQASHENHADIVNGLKEDIKKLERLLINANTEVERVEESKAELAAKYRDVEATVRGALTGQKDAEAAAAVMKEQRDEARKAADYAIEQRKSAEFAWADAERARSKMAHSYKEIQAAVTKLEADLKQETREKDVLEEKLAKAVERADMACHFTQEAIEWGQALNLTNHQLFEQYEISFNEKVKAVEERYAEERDKNHWEGEAHWAQHRVEELREARRRLHEEKNRAQTQYDTLVGQYQKAAAEYRSDLLDYKSQLGRLQREQMSWDRTKANFEKTIDENRYELDRAGRAKDEAEGLLAKEKSEKTRTIQEYELKLKKKDEAHDQLRKMLEEFLDSDKDRKESLVVEKKAKDLLQDQYSRLEEECSRLQEAVNAKIEARTRGHSFASIAIHDIFIGSRRLNDESQKEVYEKIGGHYGASEAFPLEQCFPEKADKKKKKVVLVYTVHGEESPRILTAGVDNSFKFPAIMATAPATPA</sequence>
<feature type="coiled-coil region" evidence="1">
    <location>
        <begin position="503"/>
        <end position="678"/>
    </location>
</feature>
<dbReference type="VEuPathDB" id="FungiDB:BO78DRAFT_395709"/>
<protein>
    <submittedName>
        <fullName evidence="3">Uncharacterized protein</fullName>
    </submittedName>
</protein>
<accession>A0A319FK14</accession>
<feature type="coiled-coil region" evidence="1">
    <location>
        <begin position="412"/>
        <end position="446"/>
    </location>
</feature>
<organism evidence="3 4">
    <name type="scientific">Aspergillus sclerotiicarbonarius (strain CBS 121057 / IBT 28362)</name>
    <dbReference type="NCBI Taxonomy" id="1448318"/>
    <lineage>
        <taxon>Eukaryota</taxon>
        <taxon>Fungi</taxon>
        <taxon>Dikarya</taxon>
        <taxon>Ascomycota</taxon>
        <taxon>Pezizomycotina</taxon>
        <taxon>Eurotiomycetes</taxon>
        <taxon>Eurotiomycetidae</taxon>
        <taxon>Eurotiales</taxon>
        <taxon>Aspergillaceae</taxon>
        <taxon>Aspergillus</taxon>
        <taxon>Aspergillus subgen. Circumdati</taxon>
    </lineage>
</organism>
<dbReference type="EMBL" id="KZ826335">
    <property type="protein sequence ID" value="PYI08313.1"/>
    <property type="molecule type" value="Genomic_DNA"/>
</dbReference>
<dbReference type="AlphaFoldDB" id="A0A319FK14"/>
<evidence type="ECO:0000313" key="4">
    <source>
        <dbReference type="Proteomes" id="UP000248423"/>
    </source>
</evidence>
<dbReference type="Proteomes" id="UP000248423">
    <property type="component" value="Unassembled WGS sequence"/>
</dbReference>
<feature type="coiled-coil region" evidence="1">
    <location>
        <begin position="307"/>
        <end position="383"/>
    </location>
</feature>
<feature type="compositionally biased region" description="Basic and acidic residues" evidence="2">
    <location>
        <begin position="189"/>
        <end position="206"/>
    </location>
</feature>
<evidence type="ECO:0000313" key="3">
    <source>
        <dbReference type="EMBL" id="PYI08313.1"/>
    </source>
</evidence>
<name>A0A319FK14_ASPSB</name>